<gene>
    <name evidence="3" type="ORF">F0357_08075</name>
</gene>
<keyword evidence="2" id="KW-1277">Toxin-antitoxin system</keyword>
<dbReference type="EMBL" id="VWNA01000001">
    <property type="protein sequence ID" value="MQT12612.1"/>
    <property type="molecule type" value="Genomic_DNA"/>
</dbReference>
<dbReference type="Proteomes" id="UP000332515">
    <property type="component" value="Unassembled WGS sequence"/>
</dbReference>
<dbReference type="PANTHER" id="PTHR36582:SF2">
    <property type="entry name" value="ANTITOXIN PARD"/>
    <property type="match status" value="1"/>
</dbReference>
<comment type="caution">
    <text evidence="3">The sequence shown here is derived from an EMBL/GenBank/DDBJ whole genome shotgun (WGS) entry which is preliminary data.</text>
</comment>
<dbReference type="AlphaFoldDB" id="A0A6A7Y4E0"/>
<evidence type="ECO:0000256" key="1">
    <source>
        <dbReference type="ARBA" id="ARBA00008580"/>
    </source>
</evidence>
<evidence type="ECO:0000313" key="4">
    <source>
        <dbReference type="Proteomes" id="UP000332515"/>
    </source>
</evidence>
<dbReference type="InterPro" id="IPR038296">
    <property type="entry name" value="ParD_sf"/>
</dbReference>
<dbReference type="InterPro" id="IPR022789">
    <property type="entry name" value="ParD"/>
</dbReference>
<reference evidence="3 4" key="1">
    <citation type="submission" date="2019-09" db="EMBL/GenBank/DDBJ databases">
        <title>Segnochrobactrum spirostomi gen. nov., sp. nov., isolated from the ciliate Spirostomum cf. yagiui and description of a novel family, Segnochrobactraceae fam. nov. within the order Rhizobiales of the class Alphaproteobacteria.</title>
        <authorList>
            <person name="Akter S."/>
            <person name="Shazib S.U.A."/>
            <person name="Shin M.K."/>
        </authorList>
    </citation>
    <scope>NUCLEOTIDE SEQUENCE [LARGE SCALE GENOMIC DNA]</scope>
    <source>
        <strain evidence="3 4">Sp-1</strain>
    </source>
</reference>
<evidence type="ECO:0000256" key="2">
    <source>
        <dbReference type="ARBA" id="ARBA00022649"/>
    </source>
</evidence>
<dbReference type="SUPFAM" id="SSF47598">
    <property type="entry name" value="Ribbon-helix-helix"/>
    <property type="match status" value="1"/>
</dbReference>
<name>A0A6A7Y4E0_9HYPH</name>
<proteinExistence type="inferred from homology"/>
<dbReference type="Gene3D" id="6.10.10.120">
    <property type="entry name" value="Antitoxin ParD1-like"/>
    <property type="match status" value="1"/>
</dbReference>
<protein>
    <submittedName>
        <fullName evidence="3">Type II toxin-antitoxin system ParD family antitoxin</fullName>
    </submittedName>
</protein>
<evidence type="ECO:0000313" key="3">
    <source>
        <dbReference type="EMBL" id="MQT12612.1"/>
    </source>
</evidence>
<dbReference type="InterPro" id="IPR010985">
    <property type="entry name" value="Ribbon_hlx_hlx"/>
</dbReference>
<comment type="similarity">
    <text evidence="1">Belongs to the ParD antitoxin family.</text>
</comment>
<accession>A0A6A7Y4E0</accession>
<dbReference type="Pfam" id="PF03693">
    <property type="entry name" value="ParD_antitoxin"/>
    <property type="match status" value="1"/>
</dbReference>
<organism evidence="3 4">
    <name type="scientific">Segnochrobactrum spirostomi</name>
    <dbReference type="NCBI Taxonomy" id="2608987"/>
    <lineage>
        <taxon>Bacteria</taxon>
        <taxon>Pseudomonadati</taxon>
        <taxon>Pseudomonadota</taxon>
        <taxon>Alphaproteobacteria</taxon>
        <taxon>Hyphomicrobiales</taxon>
        <taxon>Segnochrobactraceae</taxon>
        <taxon>Segnochrobactrum</taxon>
    </lineage>
</organism>
<dbReference type="GO" id="GO:0006355">
    <property type="term" value="P:regulation of DNA-templated transcription"/>
    <property type="evidence" value="ECO:0007669"/>
    <property type="project" value="InterPro"/>
</dbReference>
<dbReference type="PANTHER" id="PTHR36582">
    <property type="entry name" value="ANTITOXIN PARD"/>
    <property type="match status" value="1"/>
</dbReference>
<keyword evidence="4" id="KW-1185">Reference proteome</keyword>
<dbReference type="NCBIfam" id="TIGR02606">
    <property type="entry name" value="antidote_CC2985"/>
    <property type="match status" value="1"/>
</dbReference>
<sequence length="82" mass="9171">MDISLTPKLEEMIREKVASGFYDDASDVVREALRLLAARDESLAQARLSLLEAIEVGEADLTAGRFSVIEPEDDIRAFFDRL</sequence>
<dbReference type="RefSeq" id="WP_153479857.1">
    <property type="nucleotide sequence ID" value="NZ_VWNA01000001.1"/>
</dbReference>